<gene>
    <name evidence="2" type="ORF">D4N35_015305</name>
</gene>
<evidence type="ECO:0000259" key="1">
    <source>
        <dbReference type="Pfam" id="PF26154"/>
    </source>
</evidence>
<proteinExistence type="predicted"/>
<dbReference type="InterPro" id="IPR026838">
    <property type="entry name" value="YheC/D"/>
</dbReference>
<dbReference type="InterPro" id="IPR058355">
    <property type="entry name" value="DUF8042"/>
</dbReference>
<dbReference type="OrthoDB" id="7869153at2"/>
<evidence type="ECO:0000313" key="2">
    <source>
        <dbReference type="EMBL" id="RWR05682.1"/>
    </source>
</evidence>
<dbReference type="PANTHER" id="PTHR21621">
    <property type="entry name" value="RIBOSOMAL PROTEIN S6 MODIFICATION PROTEIN"/>
    <property type="match status" value="1"/>
</dbReference>
<dbReference type="GO" id="GO:0016879">
    <property type="term" value="F:ligase activity, forming carbon-nitrogen bonds"/>
    <property type="evidence" value="ECO:0007669"/>
    <property type="project" value="TreeGrafter"/>
</dbReference>
<evidence type="ECO:0000313" key="3">
    <source>
        <dbReference type="Proteomes" id="UP000273811"/>
    </source>
</evidence>
<dbReference type="Gene3D" id="3.30.470.20">
    <property type="entry name" value="ATP-grasp fold, B domain"/>
    <property type="match status" value="1"/>
</dbReference>
<keyword evidence="3" id="KW-1185">Reference proteome</keyword>
<accession>A0A443IKQ2</accession>
<dbReference type="SUPFAM" id="SSF56059">
    <property type="entry name" value="Glutathione synthetase ATP-binding domain-like"/>
    <property type="match status" value="2"/>
</dbReference>
<dbReference type="PANTHER" id="PTHR21621:SF0">
    <property type="entry name" value="BETA-CITRYLGLUTAMATE SYNTHASE B-RELATED"/>
    <property type="match status" value="1"/>
</dbReference>
<name>A0A443IKQ2_9BACI</name>
<dbReference type="EMBL" id="QYTU02000042">
    <property type="protein sequence ID" value="RWR05682.1"/>
    <property type="molecule type" value="Genomic_DNA"/>
</dbReference>
<dbReference type="Pfam" id="PF26154">
    <property type="entry name" value="DUF8042"/>
    <property type="match status" value="1"/>
</dbReference>
<reference evidence="2" key="1">
    <citation type="submission" date="2018-12" db="EMBL/GenBank/DDBJ databases">
        <authorList>
            <person name="Sun L."/>
            <person name="Chen Z."/>
        </authorList>
    </citation>
    <scope>NUCLEOTIDE SEQUENCE [LARGE SCALE GENOMIC DNA]</scope>
    <source>
        <strain evidence="2">DSM 16012</strain>
    </source>
</reference>
<feature type="domain" description="DUF8042" evidence="1">
    <location>
        <begin position="57"/>
        <end position="158"/>
    </location>
</feature>
<protein>
    <recommendedName>
        <fullName evidence="1">DUF8042 domain-containing protein</fullName>
    </recommendedName>
</protein>
<sequence length="876" mass="101428">MIPFSSIGGLTNRHSTHPPKKHVICFEIYKNNRYKYSRHYKGVSSMNNLALTDNQFIQIKNISDTLIEATVHFAKNISKREFIQSVHIFSSIVEGYEAISKIVAVYDTDLKSAKDFLKKIENNLVLTATHLEQKNYIKVTEIVQFSLLPNLERLNKAFTNVRSIKNSTITIGIYFDKQNPIEVYPKERIDALLKESNLQQANLIFFSSEDVNFETKKIDASVFQDGEWKKVSTDFPDVINNIGITAKHQQSITERKLRRMIPFTSFGVGNKFHLPAMMVKYRRFAELLVPFKVVTDEDIVNEYLSNEQMAVLKPISGARGERIYFVKKKGNRFTVSEHQQERILNQDKFNDWIQTTLLKFSYMIQRYVECKTKDGEPFDIRAHMQKDKKGKWQITRIYPRIGSKHSILSNISRGGRTEELKTLLVKEFGDAKGRNYDKELRKLSLELTEYLDRIHNFSLDELGLDLAIDKTGRFWLHEANNGPQSTYHEEARAVNTIGYAIYIAENRIVKHNQFQNSPKQFNVKTSSLPFAKVDSRYRIGMLKSKNEDDKLAVACAYVAHYENVQFYTFTPNDIDYNEMLIKGQFYENGKWVSKIVEYPNVIYDRFRLKGVKGFNSVYEELEGIPFTNEFYGNSISKLEVYDKLKSTDELNDIIIPYKKVEKIRDILQYIDEYGAVILKPEVGSFAKGVHYISKQQNNKYFVVEKDKETDHSEISLRKYLNELLDRGHFIVQQYINTRTIDGQPFDIRVHMMKDRNDEWSFASIYPRIGIHYATISSTGTGGYIGGLIGFLERNLPMKQSNKLEQTIKTVAKNVTNTFTSFYDERFNEIALDLALNTNAAPYLIEVNVNKPGIISHFDIAQLAIPNAIYLAEKTTK</sequence>
<dbReference type="Proteomes" id="UP000273811">
    <property type="component" value="Unassembled WGS sequence"/>
</dbReference>
<dbReference type="GO" id="GO:0005737">
    <property type="term" value="C:cytoplasm"/>
    <property type="evidence" value="ECO:0007669"/>
    <property type="project" value="TreeGrafter"/>
</dbReference>
<dbReference type="Pfam" id="PF14398">
    <property type="entry name" value="ATPgrasp_YheCD"/>
    <property type="match status" value="2"/>
</dbReference>
<dbReference type="AlphaFoldDB" id="A0A443IKQ2"/>
<comment type="caution">
    <text evidence="2">The sequence shown here is derived from an EMBL/GenBank/DDBJ whole genome shotgun (WGS) entry which is preliminary data.</text>
</comment>
<organism evidence="2 3">
    <name type="scientific">Siminovitchia fortis</name>
    <dbReference type="NCBI Taxonomy" id="254758"/>
    <lineage>
        <taxon>Bacteria</taxon>
        <taxon>Bacillati</taxon>
        <taxon>Bacillota</taxon>
        <taxon>Bacilli</taxon>
        <taxon>Bacillales</taxon>
        <taxon>Bacillaceae</taxon>
        <taxon>Siminovitchia</taxon>
    </lineage>
</organism>